<sequence length="156" mass="16161">MLAALPGLSLCTLARPAAAHSYALGDIEIGHPWSRAAPANITGAGFMTLRNTGTTPDRLVGGSADIARAVEIHTHIHEGGVMRMRPVEGIEIAPGAEVQLAPGGYHLMLIGLKQALRKDDRVPVTLVFERAGRITVELAVAAAGASPGRSGGGHQH</sequence>
<dbReference type="InterPro" id="IPR007410">
    <property type="entry name" value="LpqE-like"/>
</dbReference>
<dbReference type="SUPFAM" id="SSF110087">
    <property type="entry name" value="DR1885-like metal-binding protein"/>
    <property type="match status" value="1"/>
</dbReference>
<proteinExistence type="predicted"/>
<dbReference type="AlphaFoldDB" id="A0A2U1V7H0"/>
<keyword evidence="2" id="KW-1185">Reference proteome</keyword>
<dbReference type="InterPro" id="IPR058248">
    <property type="entry name" value="Lxx211020-like"/>
</dbReference>
<dbReference type="InterPro" id="IPR036182">
    <property type="entry name" value="PCuAC_sf"/>
</dbReference>
<dbReference type="PANTHER" id="PTHR36302">
    <property type="entry name" value="BLR7088 PROTEIN"/>
    <property type="match status" value="1"/>
</dbReference>
<evidence type="ECO:0000313" key="1">
    <source>
        <dbReference type="EMBL" id="PWC29834.1"/>
    </source>
</evidence>
<accession>A0A2U1V7H0</accession>
<name>A0A2U1V7H0_9PROT</name>
<protein>
    <recommendedName>
        <fullName evidence="3">Copper chaperone PCu(A)C</fullName>
    </recommendedName>
</protein>
<gene>
    <name evidence="1" type="ORF">CR165_06880</name>
</gene>
<evidence type="ECO:0008006" key="3">
    <source>
        <dbReference type="Google" id="ProtNLM"/>
    </source>
</evidence>
<comment type="caution">
    <text evidence="1">The sequence shown here is derived from an EMBL/GenBank/DDBJ whole genome shotgun (WGS) entry which is preliminary data.</text>
</comment>
<reference evidence="2" key="1">
    <citation type="submission" date="2017-10" db="EMBL/GenBank/DDBJ databases">
        <authorList>
            <person name="Toshchakov S.V."/>
            <person name="Goeva M.A."/>
        </authorList>
    </citation>
    <scope>NUCLEOTIDE SEQUENCE [LARGE SCALE GENOMIC DNA]</scope>
    <source>
        <strain evidence="2">JR1/69-1-13</strain>
    </source>
</reference>
<dbReference type="PANTHER" id="PTHR36302:SF1">
    <property type="entry name" value="COPPER CHAPERONE PCU(A)C"/>
    <property type="match status" value="1"/>
</dbReference>
<dbReference type="OrthoDB" id="9796962at2"/>
<dbReference type="Gene3D" id="2.60.40.1890">
    <property type="entry name" value="PCu(A)C copper chaperone"/>
    <property type="match status" value="1"/>
</dbReference>
<evidence type="ECO:0000313" key="2">
    <source>
        <dbReference type="Proteomes" id="UP000245048"/>
    </source>
</evidence>
<dbReference type="Pfam" id="PF04314">
    <property type="entry name" value="PCuAC"/>
    <property type="match status" value="1"/>
</dbReference>
<dbReference type="EMBL" id="PDOA01000003">
    <property type="protein sequence ID" value="PWC29834.1"/>
    <property type="molecule type" value="Genomic_DNA"/>
</dbReference>
<dbReference type="Proteomes" id="UP000245048">
    <property type="component" value="Unassembled WGS sequence"/>
</dbReference>
<organism evidence="1 2">
    <name type="scientific">Teichococcus aestuarii</name>
    <dbReference type="NCBI Taxonomy" id="568898"/>
    <lineage>
        <taxon>Bacteria</taxon>
        <taxon>Pseudomonadati</taxon>
        <taxon>Pseudomonadota</taxon>
        <taxon>Alphaproteobacteria</taxon>
        <taxon>Acetobacterales</taxon>
        <taxon>Roseomonadaceae</taxon>
        <taxon>Roseomonas</taxon>
    </lineage>
</organism>